<dbReference type="AlphaFoldDB" id="A0A8T1XXS1"/>
<keyword evidence="4" id="KW-1185">Reference proteome</keyword>
<dbReference type="Pfam" id="PF14365">
    <property type="entry name" value="Neprosin_AP"/>
    <property type="match status" value="1"/>
</dbReference>
<dbReference type="EMBL" id="JAEFBJ010000013">
    <property type="protein sequence ID" value="KAG7537592.1"/>
    <property type="molecule type" value="Genomic_DNA"/>
</dbReference>
<reference evidence="3 4" key="1">
    <citation type="submission" date="2020-12" db="EMBL/GenBank/DDBJ databases">
        <title>Concerted genomic and epigenomic changes stabilize Arabidopsis allopolyploids.</title>
        <authorList>
            <person name="Chen Z."/>
        </authorList>
    </citation>
    <scope>NUCLEOTIDE SEQUENCE [LARGE SCALE GENOMIC DNA]</scope>
    <source>
        <strain evidence="3">As9502</strain>
        <tissue evidence="3">Leaf</tissue>
    </source>
</reference>
<sequence length="153" mass="17075">MNLSLFRRRIIRGSFPWALFLCLLTLTLCVAVGASTTTTTINSPDGDIIDCTQILAQPAFRHPLLKDHKLQEVPKNIPNTAKNEDGVSGWQIWNSHNGSKCPEGMIPIRRVVSQDNEHTNEETIPIRRLVSQENWDTNSVAGVNLTHGHEANI</sequence>
<dbReference type="PANTHER" id="PTHR31589:SF110">
    <property type="entry name" value="PROTEIN, PUTATIVE (DUF239)-RELATED"/>
    <property type="match status" value="1"/>
</dbReference>
<dbReference type="InterPro" id="IPR025521">
    <property type="entry name" value="Neprosin_propep"/>
</dbReference>
<evidence type="ECO:0000259" key="2">
    <source>
        <dbReference type="Pfam" id="PF14365"/>
    </source>
</evidence>
<name>A0A8T1XXS1_ARASU</name>
<dbReference type="Proteomes" id="UP000694251">
    <property type="component" value="Chromosome 13"/>
</dbReference>
<feature type="signal peptide" evidence="1">
    <location>
        <begin position="1"/>
        <end position="34"/>
    </location>
</feature>
<keyword evidence="1" id="KW-0732">Signal</keyword>
<gene>
    <name evidence="3" type="ORF">ISN44_As13g014660</name>
</gene>
<evidence type="ECO:0000313" key="3">
    <source>
        <dbReference type="EMBL" id="KAG7537592.1"/>
    </source>
</evidence>
<protein>
    <submittedName>
        <fullName evidence="3">Neprosin activation peptide</fullName>
    </submittedName>
</protein>
<proteinExistence type="predicted"/>
<feature type="chain" id="PRO_5035730496" evidence="1">
    <location>
        <begin position="35"/>
        <end position="153"/>
    </location>
</feature>
<evidence type="ECO:0000256" key="1">
    <source>
        <dbReference type="SAM" id="SignalP"/>
    </source>
</evidence>
<organism evidence="3 4">
    <name type="scientific">Arabidopsis suecica</name>
    <name type="common">Swedish thale-cress</name>
    <name type="synonym">Cardaminopsis suecica</name>
    <dbReference type="NCBI Taxonomy" id="45249"/>
    <lineage>
        <taxon>Eukaryota</taxon>
        <taxon>Viridiplantae</taxon>
        <taxon>Streptophyta</taxon>
        <taxon>Embryophyta</taxon>
        <taxon>Tracheophyta</taxon>
        <taxon>Spermatophyta</taxon>
        <taxon>Magnoliopsida</taxon>
        <taxon>eudicotyledons</taxon>
        <taxon>Gunneridae</taxon>
        <taxon>Pentapetalae</taxon>
        <taxon>rosids</taxon>
        <taxon>malvids</taxon>
        <taxon>Brassicales</taxon>
        <taxon>Brassicaceae</taxon>
        <taxon>Camelineae</taxon>
        <taxon>Arabidopsis</taxon>
    </lineage>
</organism>
<feature type="domain" description="Neprosin activation peptide" evidence="2">
    <location>
        <begin position="40"/>
        <end position="115"/>
    </location>
</feature>
<comment type="caution">
    <text evidence="3">The sequence shown here is derived from an EMBL/GenBank/DDBJ whole genome shotgun (WGS) entry which is preliminary data.</text>
</comment>
<dbReference type="PANTHER" id="PTHR31589">
    <property type="entry name" value="PROTEIN, PUTATIVE (DUF239)-RELATED-RELATED"/>
    <property type="match status" value="1"/>
</dbReference>
<evidence type="ECO:0000313" key="4">
    <source>
        <dbReference type="Proteomes" id="UP000694251"/>
    </source>
</evidence>
<accession>A0A8T1XXS1</accession>
<dbReference type="OrthoDB" id="1089554at2759"/>
<dbReference type="InterPro" id="IPR053168">
    <property type="entry name" value="Glutamic_endopeptidase"/>
</dbReference>